<organism evidence="3 4">
    <name type="scientific">Bacillus cereus</name>
    <dbReference type="NCBI Taxonomy" id="1396"/>
    <lineage>
        <taxon>Bacteria</taxon>
        <taxon>Bacillati</taxon>
        <taxon>Bacillota</taxon>
        <taxon>Bacilli</taxon>
        <taxon>Bacillales</taxon>
        <taxon>Bacillaceae</taxon>
        <taxon>Bacillus</taxon>
        <taxon>Bacillus cereus group</taxon>
    </lineage>
</organism>
<protein>
    <submittedName>
        <fullName evidence="3">Uncharacterized protein</fullName>
    </submittedName>
</protein>
<evidence type="ECO:0000256" key="1">
    <source>
        <dbReference type="SAM" id="Coils"/>
    </source>
</evidence>
<dbReference type="Proteomes" id="UP000076482">
    <property type="component" value="Unassembled WGS sequence"/>
</dbReference>
<evidence type="ECO:0000256" key="2">
    <source>
        <dbReference type="SAM" id="MobiDB-lite"/>
    </source>
</evidence>
<sequence length="201" mass="22754">MNQNTEQMTTEQILLNLEAHIHNYGKKIPIMGKMILADDVLSFVHNALKQLAEDFKEADTIIRTSDSIIESAQAQANQILLELQETIETTDIALAAKAHAEEKMYETEQRCNARLEEVEMQADSLLQDTQNVCNEMINDSQHYTQNMMEVVSQHLNTNISAMQHMLSEVNTQQQHQKVSLTDIKGNNDTNPQVENNESVSA</sequence>
<dbReference type="PATRIC" id="fig|1396.535.peg.4330"/>
<gene>
    <name evidence="3" type="ORF">B4088_0578</name>
</gene>
<accession>A0A164QSG7</accession>
<evidence type="ECO:0000313" key="3">
    <source>
        <dbReference type="EMBL" id="KZD72117.1"/>
    </source>
</evidence>
<dbReference type="AlphaFoldDB" id="A0A164QSG7"/>
<dbReference type="EMBL" id="LJKE01000015">
    <property type="protein sequence ID" value="KZD72117.1"/>
    <property type="molecule type" value="Genomic_DNA"/>
</dbReference>
<feature type="coiled-coil region" evidence="1">
    <location>
        <begin position="69"/>
        <end position="128"/>
    </location>
</feature>
<feature type="region of interest" description="Disordered" evidence="2">
    <location>
        <begin position="182"/>
        <end position="201"/>
    </location>
</feature>
<keyword evidence="1" id="KW-0175">Coiled coil</keyword>
<reference evidence="3 4" key="1">
    <citation type="submission" date="2015-09" db="EMBL/GenBank/DDBJ databases">
        <title>Bacillus cereus food isolates.</title>
        <authorList>
            <person name="Boekhorst J."/>
        </authorList>
    </citation>
    <scope>NUCLEOTIDE SEQUENCE [LARGE SCALE GENOMIC DNA]</scope>
    <source>
        <strain evidence="3 4">B4088</strain>
    </source>
</reference>
<comment type="caution">
    <text evidence="3">The sequence shown here is derived from an EMBL/GenBank/DDBJ whole genome shotgun (WGS) entry which is preliminary data.</text>
</comment>
<name>A0A164QSG7_BACCE</name>
<evidence type="ECO:0000313" key="4">
    <source>
        <dbReference type="Proteomes" id="UP000076482"/>
    </source>
</evidence>
<proteinExistence type="predicted"/>
<dbReference type="RefSeq" id="WP_063259800.1">
    <property type="nucleotide sequence ID" value="NZ_LJKE01000015.1"/>
</dbReference>